<feature type="binding site" evidence="10">
    <location>
        <position position="73"/>
    </location>
    <ligand>
        <name>Na(+)</name>
        <dbReference type="ChEBI" id="CHEBI:29101"/>
        <note>structural</note>
    </ligand>
</feature>
<dbReference type="STRING" id="1423726.FC07_GL000075"/>
<comment type="catalytic activity">
    <reaction evidence="8">
        <text>fluoride(in) = fluoride(out)</text>
        <dbReference type="Rhea" id="RHEA:76159"/>
        <dbReference type="ChEBI" id="CHEBI:17051"/>
    </reaction>
    <physiologicalReaction direction="left-to-right" evidence="8">
        <dbReference type="Rhea" id="RHEA:76160"/>
    </physiologicalReaction>
</comment>
<dbReference type="GO" id="GO:0046872">
    <property type="term" value="F:metal ion binding"/>
    <property type="evidence" value="ECO:0007669"/>
    <property type="project" value="UniProtKB-KW"/>
</dbReference>
<feature type="transmembrane region" description="Helical" evidence="10">
    <location>
        <begin position="61"/>
        <end position="80"/>
    </location>
</feature>
<keyword evidence="10" id="KW-0479">Metal-binding</keyword>
<keyword evidence="12" id="KW-1185">Reference proteome</keyword>
<comment type="function">
    <text evidence="9 10">Fluoride-specific ion channel. Important for reducing fluoride concentration in the cell, thus reducing its toxicity.</text>
</comment>
<proteinExistence type="inferred from homology"/>
<protein>
    <recommendedName>
        <fullName evidence="10">Fluoride-specific ion channel FluC</fullName>
    </recommendedName>
</protein>
<dbReference type="PANTHER" id="PTHR28259:SF1">
    <property type="entry name" value="FLUORIDE EXPORT PROTEIN 1-RELATED"/>
    <property type="match status" value="1"/>
</dbReference>
<comment type="activity regulation">
    <text evidence="10">Na(+) is not transported, but it plays an essential structural role and its presence is essential for fluoride channel function.</text>
</comment>
<dbReference type="GO" id="GO:0062054">
    <property type="term" value="F:fluoride channel activity"/>
    <property type="evidence" value="ECO:0007669"/>
    <property type="project" value="UniProtKB-UniRule"/>
</dbReference>
<evidence type="ECO:0000256" key="1">
    <source>
        <dbReference type="ARBA" id="ARBA00004651"/>
    </source>
</evidence>
<accession>A0A0R1GPS9</accession>
<dbReference type="Proteomes" id="UP000051461">
    <property type="component" value="Unassembled WGS sequence"/>
</dbReference>
<evidence type="ECO:0000256" key="2">
    <source>
        <dbReference type="ARBA" id="ARBA00022475"/>
    </source>
</evidence>
<evidence type="ECO:0000313" key="12">
    <source>
        <dbReference type="Proteomes" id="UP000051461"/>
    </source>
</evidence>
<feature type="transmembrane region" description="Helical" evidence="10">
    <location>
        <begin position="92"/>
        <end position="116"/>
    </location>
</feature>
<keyword evidence="4 10" id="KW-1133">Transmembrane helix</keyword>
<evidence type="ECO:0000256" key="5">
    <source>
        <dbReference type="ARBA" id="ARBA00023136"/>
    </source>
</evidence>
<comment type="caution">
    <text evidence="11">The sequence shown here is derived from an EMBL/GenBank/DDBJ whole genome shotgun (WGS) entry which is preliminary data.</text>
</comment>
<dbReference type="NCBIfam" id="TIGR00494">
    <property type="entry name" value="crcB"/>
    <property type="match status" value="1"/>
</dbReference>
<dbReference type="HAMAP" id="MF_00454">
    <property type="entry name" value="FluC"/>
    <property type="match status" value="1"/>
</dbReference>
<keyword evidence="10" id="KW-0406">Ion transport</keyword>
<evidence type="ECO:0000256" key="4">
    <source>
        <dbReference type="ARBA" id="ARBA00022989"/>
    </source>
</evidence>
<evidence type="ECO:0000256" key="6">
    <source>
        <dbReference type="ARBA" id="ARBA00023303"/>
    </source>
</evidence>
<evidence type="ECO:0000256" key="7">
    <source>
        <dbReference type="ARBA" id="ARBA00035120"/>
    </source>
</evidence>
<dbReference type="EMBL" id="AZDA01000072">
    <property type="protein sequence ID" value="KRK36029.1"/>
    <property type="molecule type" value="Genomic_DNA"/>
</dbReference>
<evidence type="ECO:0000256" key="10">
    <source>
        <dbReference type="HAMAP-Rule" id="MF_00454"/>
    </source>
</evidence>
<comment type="subcellular location">
    <subcellularLocation>
        <location evidence="1 10">Cell membrane</location>
        <topology evidence="1 10">Multi-pass membrane protein</topology>
    </subcellularLocation>
</comment>
<sequence>MTYLLVSLGAAGGAILRYDGTKLIKNHWQTAFPLATFLINVLGAFLLGLVAATYATSGSGYALLGTGLCGGFTTFSTMSFETAKLLQGKRWGMAIGYLALSLVVGLAAVALGLTLAN</sequence>
<keyword evidence="5 10" id="KW-0472">Membrane</keyword>
<feature type="binding site" evidence="10">
    <location>
        <position position="70"/>
    </location>
    <ligand>
        <name>Na(+)</name>
        <dbReference type="ChEBI" id="CHEBI:29101"/>
        <note>structural</note>
    </ligand>
</feature>
<comment type="similarity">
    <text evidence="7 10">Belongs to the fluoride channel Fluc/FEX (TC 1.A.43) family.</text>
</comment>
<reference evidence="11 12" key="1">
    <citation type="journal article" date="2015" name="Genome Announc.">
        <title>Expanding the biotechnology potential of lactobacilli through comparative genomics of 213 strains and associated genera.</title>
        <authorList>
            <person name="Sun Z."/>
            <person name="Harris H.M."/>
            <person name="McCann A."/>
            <person name="Guo C."/>
            <person name="Argimon S."/>
            <person name="Zhang W."/>
            <person name="Yang X."/>
            <person name="Jeffery I.B."/>
            <person name="Cooney J.C."/>
            <person name="Kagawa T.F."/>
            <person name="Liu W."/>
            <person name="Song Y."/>
            <person name="Salvetti E."/>
            <person name="Wrobel A."/>
            <person name="Rasinkangas P."/>
            <person name="Parkhill J."/>
            <person name="Rea M.C."/>
            <person name="O'Sullivan O."/>
            <person name="Ritari J."/>
            <person name="Douillard F.P."/>
            <person name="Paul Ross R."/>
            <person name="Yang R."/>
            <person name="Briner A.E."/>
            <person name="Felis G.E."/>
            <person name="de Vos W.M."/>
            <person name="Barrangou R."/>
            <person name="Klaenhammer T.R."/>
            <person name="Caufield P.W."/>
            <person name="Cui Y."/>
            <person name="Zhang H."/>
            <person name="O'Toole P.W."/>
        </authorList>
    </citation>
    <scope>NUCLEOTIDE SEQUENCE [LARGE SCALE GENOMIC DNA]</scope>
    <source>
        <strain evidence="11 12">DSM 20003</strain>
    </source>
</reference>
<dbReference type="PATRIC" id="fig|1423726.3.peg.82"/>
<organism evidence="11 12">
    <name type="scientific">Loigolactobacillus bifermentans DSM 20003</name>
    <dbReference type="NCBI Taxonomy" id="1423726"/>
    <lineage>
        <taxon>Bacteria</taxon>
        <taxon>Bacillati</taxon>
        <taxon>Bacillota</taxon>
        <taxon>Bacilli</taxon>
        <taxon>Lactobacillales</taxon>
        <taxon>Lactobacillaceae</taxon>
        <taxon>Loigolactobacillus</taxon>
    </lineage>
</organism>
<keyword evidence="2 10" id="KW-1003">Cell membrane</keyword>
<evidence type="ECO:0000313" key="11">
    <source>
        <dbReference type="EMBL" id="KRK36029.1"/>
    </source>
</evidence>
<dbReference type="Pfam" id="PF02537">
    <property type="entry name" value="CRCB"/>
    <property type="match status" value="1"/>
</dbReference>
<name>A0A0R1GPS9_9LACO</name>
<keyword evidence="6 10" id="KW-0407">Ion channel</keyword>
<gene>
    <name evidence="10" type="primary">fluC</name>
    <name evidence="10" type="synonym">crcB</name>
    <name evidence="11" type="ORF">FC07_GL000075</name>
</gene>
<dbReference type="OrthoDB" id="9815830at2"/>
<dbReference type="AlphaFoldDB" id="A0A0R1GPS9"/>
<evidence type="ECO:0000256" key="9">
    <source>
        <dbReference type="ARBA" id="ARBA00049940"/>
    </source>
</evidence>
<dbReference type="RefSeq" id="WP_057904676.1">
    <property type="nucleotide sequence ID" value="NZ_AZDA01000072.1"/>
</dbReference>
<keyword evidence="3 10" id="KW-0812">Transmembrane</keyword>
<evidence type="ECO:0000256" key="3">
    <source>
        <dbReference type="ARBA" id="ARBA00022692"/>
    </source>
</evidence>
<dbReference type="PANTHER" id="PTHR28259">
    <property type="entry name" value="FLUORIDE EXPORT PROTEIN 1-RELATED"/>
    <property type="match status" value="1"/>
</dbReference>
<keyword evidence="10" id="KW-0813">Transport</keyword>
<dbReference type="InterPro" id="IPR003691">
    <property type="entry name" value="FluC"/>
</dbReference>
<dbReference type="GO" id="GO:0140114">
    <property type="term" value="P:cellular detoxification of fluoride"/>
    <property type="evidence" value="ECO:0007669"/>
    <property type="project" value="UniProtKB-UniRule"/>
</dbReference>
<dbReference type="GO" id="GO:0005886">
    <property type="term" value="C:plasma membrane"/>
    <property type="evidence" value="ECO:0007669"/>
    <property type="project" value="UniProtKB-SubCell"/>
</dbReference>
<feature type="transmembrane region" description="Helical" evidence="10">
    <location>
        <begin position="31"/>
        <end position="55"/>
    </location>
</feature>
<keyword evidence="10" id="KW-0915">Sodium</keyword>
<evidence type="ECO:0000256" key="8">
    <source>
        <dbReference type="ARBA" id="ARBA00035585"/>
    </source>
</evidence>